<feature type="compositionally biased region" description="Low complexity" evidence="1">
    <location>
        <begin position="1"/>
        <end position="13"/>
    </location>
</feature>
<dbReference type="Ensembl" id="ENSTMTT00000032637.1">
    <property type="protein sequence ID" value="ENSTMTP00000031501.1"/>
    <property type="gene ID" value="ENSTMTG00000022617.1"/>
</dbReference>
<organism evidence="2 3">
    <name type="scientific">Terrapene triunguis</name>
    <name type="common">Three-toed box turtle</name>
    <dbReference type="NCBI Taxonomy" id="2587831"/>
    <lineage>
        <taxon>Eukaryota</taxon>
        <taxon>Metazoa</taxon>
        <taxon>Chordata</taxon>
        <taxon>Craniata</taxon>
        <taxon>Vertebrata</taxon>
        <taxon>Euteleostomi</taxon>
        <taxon>Archelosauria</taxon>
        <taxon>Testudinata</taxon>
        <taxon>Testudines</taxon>
        <taxon>Cryptodira</taxon>
        <taxon>Durocryptodira</taxon>
        <taxon>Testudinoidea</taxon>
        <taxon>Emydidae</taxon>
        <taxon>Terrapene</taxon>
    </lineage>
</organism>
<protein>
    <submittedName>
        <fullName evidence="2">Uncharacterized protein</fullName>
    </submittedName>
</protein>
<reference evidence="2" key="2">
    <citation type="submission" date="2025-09" db="UniProtKB">
        <authorList>
            <consortium name="Ensembl"/>
        </authorList>
    </citation>
    <scope>IDENTIFICATION</scope>
</reference>
<sequence>SWESQGGSSPEGSEIGGGWTGCRLGTIRRRLSLWLEFFTELNGFLGLCSPGTCRCPDALHRHTAIQGLYRDSHAAATHSCLQICAKQEAAPTRRANTHSGARATH</sequence>
<feature type="region of interest" description="Disordered" evidence="1">
    <location>
        <begin position="1"/>
        <end position="20"/>
    </location>
</feature>
<evidence type="ECO:0000256" key="1">
    <source>
        <dbReference type="SAM" id="MobiDB-lite"/>
    </source>
</evidence>
<evidence type="ECO:0000313" key="3">
    <source>
        <dbReference type="Proteomes" id="UP000472274"/>
    </source>
</evidence>
<dbReference type="Proteomes" id="UP000472274">
    <property type="component" value="Unplaced"/>
</dbReference>
<name>A0A674KBY0_9SAUR</name>
<dbReference type="AlphaFoldDB" id="A0A674KBY0"/>
<dbReference type="InParanoid" id="A0A674KBY0"/>
<proteinExistence type="predicted"/>
<keyword evidence="3" id="KW-1185">Reference proteome</keyword>
<evidence type="ECO:0000313" key="2">
    <source>
        <dbReference type="Ensembl" id="ENSTMTP00000031501.1"/>
    </source>
</evidence>
<reference evidence="2" key="1">
    <citation type="submission" date="2025-08" db="UniProtKB">
        <authorList>
            <consortium name="Ensembl"/>
        </authorList>
    </citation>
    <scope>IDENTIFICATION</scope>
</reference>
<accession>A0A674KBY0</accession>